<sequence>MAIDIGGSGLKALVLGPDGKPLTERQRVATPKPSTPKAVLGALKKLIKPLGTFDRVSVGFPGVVEEGVTKTAPNLHKSWAGFPLAGELLKVTGRPTRVLNDAGVQGFGVIEGRGVEMVITLGTGMGCALYVDGKYVPNLELAHHPFRNGKTYEEYVGNAALKRVGHKKWVKHVQRVLEQIQPIWNPRKIYVGGGNARLLDTPLPENVQLTENVAGLLGGFALWKDEPVPR</sequence>
<dbReference type="PANTHER" id="PTHR18964">
    <property type="entry name" value="ROK (REPRESSOR, ORF, KINASE) FAMILY"/>
    <property type="match status" value="1"/>
</dbReference>
<name>A0A084SE43_9BACT</name>
<dbReference type="AlphaFoldDB" id="A0A084SE43"/>
<organism evidence="1 2">
    <name type="scientific">Archangium violaceum Cb vi76</name>
    <dbReference type="NCBI Taxonomy" id="1406225"/>
    <lineage>
        <taxon>Bacteria</taxon>
        <taxon>Pseudomonadati</taxon>
        <taxon>Myxococcota</taxon>
        <taxon>Myxococcia</taxon>
        <taxon>Myxococcales</taxon>
        <taxon>Cystobacterineae</taxon>
        <taxon>Archangiaceae</taxon>
        <taxon>Archangium</taxon>
    </lineage>
</organism>
<dbReference type="Proteomes" id="UP000028547">
    <property type="component" value="Unassembled WGS sequence"/>
</dbReference>
<proteinExistence type="predicted"/>
<accession>A0A084SE43</accession>
<protein>
    <submittedName>
        <fullName evidence="1">Plasmid partitioning protein ParA</fullName>
    </submittedName>
</protein>
<evidence type="ECO:0000313" key="1">
    <source>
        <dbReference type="EMBL" id="KFA86728.1"/>
    </source>
</evidence>
<gene>
    <name evidence="1" type="ORF">Q664_52575</name>
</gene>
<dbReference type="Pfam" id="PF00480">
    <property type="entry name" value="ROK"/>
    <property type="match status" value="1"/>
</dbReference>
<dbReference type="InterPro" id="IPR000600">
    <property type="entry name" value="ROK"/>
</dbReference>
<dbReference type="CDD" id="cd24058">
    <property type="entry name" value="ASKHA_NBD_ROK_PPGK"/>
    <property type="match status" value="1"/>
</dbReference>
<dbReference type="Gene3D" id="3.30.420.40">
    <property type="match status" value="2"/>
</dbReference>
<evidence type="ECO:0000313" key="2">
    <source>
        <dbReference type="Proteomes" id="UP000028547"/>
    </source>
</evidence>
<comment type="caution">
    <text evidence="1">The sequence shown here is derived from an EMBL/GenBank/DDBJ whole genome shotgun (WGS) entry which is preliminary data.</text>
</comment>
<dbReference type="InterPro" id="IPR043129">
    <property type="entry name" value="ATPase_NBD"/>
</dbReference>
<reference evidence="1 2" key="1">
    <citation type="submission" date="2014-07" db="EMBL/GenBank/DDBJ databases">
        <title>Draft Genome Sequence of Gephyronic Acid Producer, Cystobacter violaceus Strain Cb vi76.</title>
        <authorList>
            <person name="Stevens D.C."/>
            <person name="Young J."/>
            <person name="Carmichael R."/>
            <person name="Tan J."/>
            <person name="Taylor R.E."/>
        </authorList>
    </citation>
    <scope>NUCLEOTIDE SEQUENCE [LARGE SCALE GENOMIC DNA]</scope>
    <source>
        <strain evidence="1 2">Cb vi76</strain>
    </source>
</reference>
<dbReference type="EMBL" id="JPMI01000426">
    <property type="protein sequence ID" value="KFA86728.1"/>
    <property type="molecule type" value="Genomic_DNA"/>
</dbReference>
<dbReference type="SUPFAM" id="SSF53067">
    <property type="entry name" value="Actin-like ATPase domain"/>
    <property type="match status" value="1"/>
</dbReference>